<dbReference type="PANTHER" id="PTHR40074">
    <property type="entry name" value="O-ACETYLTRANSFERASE WECH"/>
    <property type="match status" value="1"/>
</dbReference>
<dbReference type="AlphaFoldDB" id="A0A0R1KDM1"/>
<evidence type="ECO:0000256" key="6">
    <source>
        <dbReference type="ARBA" id="ARBA00023136"/>
    </source>
</evidence>
<evidence type="ECO:0000313" key="9">
    <source>
        <dbReference type="EMBL" id="KRK78985.1"/>
    </source>
</evidence>
<feature type="transmembrane region" description="Helical" evidence="7">
    <location>
        <begin position="107"/>
        <end position="131"/>
    </location>
</feature>
<comment type="caution">
    <text evidence="9">The sequence shown here is derived from an EMBL/GenBank/DDBJ whole genome shotgun (WGS) entry which is preliminary data.</text>
</comment>
<dbReference type="Proteomes" id="UP000051248">
    <property type="component" value="Unassembled WGS sequence"/>
</dbReference>
<keyword evidence="3" id="KW-1003">Cell membrane</keyword>
<evidence type="ECO:0000256" key="5">
    <source>
        <dbReference type="ARBA" id="ARBA00022989"/>
    </source>
</evidence>
<dbReference type="eggNOG" id="COG3274">
    <property type="taxonomic scope" value="Bacteria"/>
</dbReference>
<evidence type="ECO:0000256" key="3">
    <source>
        <dbReference type="ARBA" id="ARBA00022475"/>
    </source>
</evidence>
<feature type="transmembrane region" description="Helical" evidence="7">
    <location>
        <begin position="298"/>
        <end position="316"/>
    </location>
</feature>
<dbReference type="GO" id="GO:0005886">
    <property type="term" value="C:plasma membrane"/>
    <property type="evidence" value="ECO:0007669"/>
    <property type="project" value="UniProtKB-SubCell"/>
</dbReference>
<dbReference type="Pfam" id="PF01757">
    <property type="entry name" value="Acyl_transf_3"/>
    <property type="match status" value="1"/>
</dbReference>
<dbReference type="InterPro" id="IPR002656">
    <property type="entry name" value="Acyl_transf_3_dom"/>
</dbReference>
<feature type="transmembrane region" description="Helical" evidence="7">
    <location>
        <begin position="138"/>
        <end position="156"/>
    </location>
</feature>
<dbReference type="PANTHER" id="PTHR40074:SF2">
    <property type="entry name" value="O-ACETYLTRANSFERASE WECH"/>
    <property type="match status" value="1"/>
</dbReference>
<dbReference type="EMBL" id="AZDZ01000019">
    <property type="protein sequence ID" value="KRK78985.1"/>
    <property type="molecule type" value="Genomic_DNA"/>
</dbReference>
<feature type="transmembrane region" description="Helical" evidence="7">
    <location>
        <begin position="35"/>
        <end position="53"/>
    </location>
</feature>
<evidence type="ECO:0000256" key="7">
    <source>
        <dbReference type="SAM" id="Phobius"/>
    </source>
</evidence>
<evidence type="ECO:0000256" key="2">
    <source>
        <dbReference type="ARBA" id="ARBA00007400"/>
    </source>
</evidence>
<accession>A0A0R1KDM1</accession>
<evidence type="ECO:0000313" key="10">
    <source>
        <dbReference type="Proteomes" id="UP000051248"/>
    </source>
</evidence>
<keyword evidence="4 7" id="KW-0812">Transmembrane</keyword>
<comment type="subcellular location">
    <subcellularLocation>
        <location evidence="1">Cell membrane</location>
        <topology evidence="1">Multi-pass membrane protein</topology>
    </subcellularLocation>
</comment>
<reference evidence="9 10" key="1">
    <citation type="journal article" date="2015" name="Genome Announc.">
        <title>Expanding the biotechnology potential of lactobacilli through comparative genomics of 213 strains and associated genera.</title>
        <authorList>
            <person name="Sun Z."/>
            <person name="Harris H.M."/>
            <person name="McCann A."/>
            <person name="Guo C."/>
            <person name="Argimon S."/>
            <person name="Zhang W."/>
            <person name="Yang X."/>
            <person name="Jeffery I.B."/>
            <person name="Cooney J.C."/>
            <person name="Kagawa T.F."/>
            <person name="Liu W."/>
            <person name="Song Y."/>
            <person name="Salvetti E."/>
            <person name="Wrobel A."/>
            <person name="Rasinkangas P."/>
            <person name="Parkhill J."/>
            <person name="Rea M.C."/>
            <person name="O'Sullivan O."/>
            <person name="Ritari J."/>
            <person name="Douillard F.P."/>
            <person name="Paul Ross R."/>
            <person name="Yang R."/>
            <person name="Briner A.E."/>
            <person name="Felis G.E."/>
            <person name="de Vos W.M."/>
            <person name="Barrangou R."/>
            <person name="Klaenhammer T.R."/>
            <person name="Caufield P.W."/>
            <person name="Cui Y."/>
            <person name="Zhang H."/>
            <person name="O'Toole P.W."/>
        </authorList>
    </citation>
    <scope>NUCLEOTIDE SEQUENCE [LARGE SCALE GENOMIC DNA]</scope>
    <source>
        <strain evidence="9 10">DSM 19682</strain>
    </source>
</reference>
<comment type="similarity">
    <text evidence="2">Belongs to the acyltransferase 3 family.</text>
</comment>
<protein>
    <submittedName>
        <fullName evidence="9">Acyltransferase 3</fullName>
    </submittedName>
</protein>
<keyword evidence="9" id="KW-0808">Transferase</keyword>
<keyword evidence="5 7" id="KW-1133">Transmembrane helix</keyword>
<sequence>MLAVVLVHTLTNMIVSGMGSRLWIPANIMETISQIAVPLFYMISGVTILNSSKTRDLKYLFKHRLVRIMVPFLIWAVISAFFFQIVGDGFKLDVIIKKIAMMYNQPVITAFWFLYPLIGFYLLSPAIKFFVDAANKTVINYILILWYITNIFLPGFVTSLPPEAGTFFVAYGNGLMFLSNMGGYFLLGYKLSNIKKENINVKLHLSIFSIGMLVSIIDLYIVHRYALQQKPLASFPASVLIPILAGSLFLICKKYEGRYPEKLQAVIEFIAPLTYGIYLVHGIVVALVQSVINPMNYVAVFPVAIVICIVGVWVMSKIPLVNKYMM</sequence>
<keyword evidence="10" id="KW-1185">Reference proteome</keyword>
<feature type="transmembrane region" description="Helical" evidence="7">
    <location>
        <begin position="273"/>
        <end position="292"/>
    </location>
</feature>
<dbReference type="GO" id="GO:0016413">
    <property type="term" value="F:O-acetyltransferase activity"/>
    <property type="evidence" value="ECO:0007669"/>
    <property type="project" value="TreeGrafter"/>
</dbReference>
<gene>
    <name evidence="9" type="ORF">FD03_GL001345</name>
</gene>
<dbReference type="GO" id="GO:0009246">
    <property type="term" value="P:enterobacterial common antigen biosynthetic process"/>
    <property type="evidence" value="ECO:0007669"/>
    <property type="project" value="TreeGrafter"/>
</dbReference>
<feature type="transmembrane region" description="Helical" evidence="7">
    <location>
        <begin position="168"/>
        <end position="189"/>
    </location>
</feature>
<keyword evidence="9" id="KW-0012">Acyltransferase</keyword>
<keyword evidence="6 7" id="KW-0472">Membrane</keyword>
<evidence type="ECO:0000259" key="8">
    <source>
        <dbReference type="Pfam" id="PF01757"/>
    </source>
</evidence>
<organism evidence="9 10">
    <name type="scientific">Companilactobacillus nodensis DSM 19682 = JCM 14932 = NBRC 107160</name>
    <dbReference type="NCBI Taxonomy" id="1423775"/>
    <lineage>
        <taxon>Bacteria</taxon>
        <taxon>Bacillati</taxon>
        <taxon>Bacillota</taxon>
        <taxon>Bacilli</taxon>
        <taxon>Lactobacillales</taxon>
        <taxon>Lactobacillaceae</taxon>
        <taxon>Companilactobacillus</taxon>
    </lineage>
</organism>
<dbReference type="PATRIC" id="fig|1423775.4.peg.1375"/>
<dbReference type="STRING" id="1423775.FD03_GL001345"/>
<feature type="domain" description="Acyltransferase 3" evidence="8">
    <location>
        <begin position="1"/>
        <end position="316"/>
    </location>
</feature>
<feature type="transmembrane region" description="Helical" evidence="7">
    <location>
        <begin position="201"/>
        <end position="221"/>
    </location>
</feature>
<feature type="transmembrane region" description="Helical" evidence="7">
    <location>
        <begin position="233"/>
        <end position="252"/>
    </location>
</feature>
<evidence type="ECO:0000256" key="4">
    <source>
        <dbReference type="ARBA" id="ARBA00022692"/>
    </source>
</evidence>
<evidence type="ECO:0000256" key="1">
    <source>
        <dbReference type="ARBA" id="ARBA00004651"/>
    </source>
</evidence>
<feature type="transmembrane region" description="Helical" evidence="7">
    <location>
        <begin position="65"/>
        <end position="87"/>
    </location>
</feature>
<proteinExistence type="inferred from homology"/>
<name>A0A0R1KDM1_9LACO</name>